<dbReference type="Pfam" id="PF00850">
    <property type="entry name" value="Hist_deacetyl"/>
    <property type="match status" value="1"/>
</dbReference>
<keyword evidence="5" id="KW-0862">Zinc</keyword>
<keyword evidence="4" id="KW-0378">Hydrolase</keyword>
<dbReference type="PRINTS" id="PR01270">
    <property type="entry name" value="HDASUPER"/>
</dbReference>
<evidence type="ECO:0000256" key="2">
    <source>
        <dbReference type="ARBA" id="ARBA00005947"/>
    </source>
</evidence>
<dbReference type="CDD" id="cd10001">
    <property type="entry name" value="HDAC_classII_APAH"/>
    <property type="match status" value="1"/>
</dbReference>
<evidence type="ECO:0000259" key="6">
    <source>
        <dbReference type="Pfam" id="PF00850"/>
    </source>
</evidence>
<dbReference type="EMBL" id="JBIYDN010000019">
    <property type="protein sequence ID" value="MFK4445428.1"/>
    <property type="molecule type" value="Genomic_DNA"/>
</dbReference>
<evidence type="ECO:0000256" key="1">
    <source>
        <dbReference type="ARBA" id="ARBA00001947"/>
    </source>
</evidence>
<dbReference type="InterPro" id="IPR000286">
    <property type="entry name" value="HDACs"/>
</dbReference>
<dbReference type="InterPro" id="IPR023696">
    <property type="entry name" value="Ureohydrolase_dom_sf"/>
</dbReference>
<name>A0ABW8MP10_9BURK</name>
<dbReference type="InterPro" id="IPR023801">
    <property type="entry name" value="His_deacetylse_dom"/>
</dbReference>
<evidence type="ECO:0000256" key="4">
    <source>
        <dbReference type="ARBA" id="ARBA00022801"/>
    </source>
</evidence>
<dbReference type="RefSeq" id="WP_404610423.1">
    <property type="nucleotide sequence ID" value="NZ_JBIYDN010000019.1"/>
</dbReference>
<dbReference type="InterPro" id="IPR037138">
    <property type="entry name" value="His_deacetylse_dom_sf"/>
</dbReference>
<feature type="domain" description="Histone deacetylase" evidence="6">
    <location>
        <begin position="28"/>
        <end position="337"/>
    </location>
</feature>
<dbReference type="Proteomes" id="UP001620514">
    <property type="component" value="Unassembled WGS sequence"/>
</dbReference>
<dbReference type="PANTHER" id="PTHR10625">
    <property type="entry name" value="HISTONE DEACETYLASE HDAC1-RELATED"/>
    <property type="match status" value="1"/>
</dbReference>
<keyword evidence="3" id="KW-0479">Metal-binding</keyword>
<dbReference type="SUPFAM" id="SSF52768">
    <property type="entry name" value="Arginase/deacetylase"/>
    <property type="match status" value="1"/>
</dbReference>
<comment type="caution">
    <text evidence="7">The sequence shown here is derived from an EMBL/GenBank/DDBJ whole genome shotgun (WGS) entry which is preliminary data.</text>
</comment>
<proteinExistence type="inferred from homology"/>
<reference evidence="7 8" key="1">
    <citation type="submission" date="2024-11" db="EMBL/GenBank/DDBJ databases">
        <title>Using genomics to understand microbial adaptation to soil warming.</title>
        <authorList>
            <person name="Deangelis K.M. PhD."/>
        </authorList>
    </citation>
    <scope>NUCLEOTIDE SEQUENCE [LARGE SCALE GENOMIC DNA]</scope>
    <source>
        <strain evidence="7 8">GAS97</strain>
    </source>
</reference>
<dbReference type="PANTHER" id="PTHR10625:SF17">
    <property type="entry name" value="HISTONE DEACETYLASE 8"/>
    <property type="match status" value="1"/>
</dbReference>
<keyword evidence="8" id="KW-1185">Reference proteome</keyword>
<evidence type="ECO:0000313" key="7">
    <source>
        <dbReference type="EMBL" id="MFK4445428.1"/>
    </source>
</evidence>
<gene>
    <name evidence="7" type="ORF">ABH943_005453</name>
</gene>
<evidence type="ECO:0000256" key="5">
    <source>
        <dbReference type="ARBA" id="ARBA00022833"/>
    </source>
</evidence>
<comment type="cofactor">
    <cofactor evidence="1">
        <name>Zn(2+)</name>
        <dbReference type="ChEBI" id="CHEBI:29105"/>
    </cofactor>
</comment>
<evidence type="ECO:0000256" key="3">
    <source>
        <dbReference type="ARBA" id="ARBA00022723"/>
    </source>
</evidence>
<accession>A0ABW8MP10</accession>
<comment type="similarity">
    <text evidence="2">Belongs to the histone deacetylase family.</text>
</comment>
<evidence type="ECO:0000313" key="8">
    <source>
        <dbReference type="Proteomes" id="UP001620514"/>
    </source>
</evidence>
<protein>
    <submittedName>
        <fullName evidence="7">Acetoin utilization deacetylase AcuC-like enzyme</fullName>
    </submittedName>
</protein>
<sequence>MKVIYSESHLGHDPQFFVVRGQIRRSNEQPERATTLLNAAERDGHVVVPAGDFGAAPRAAVHSARYLHFLETVFDRWSELDDASPDEVVPNIHPFPGEPCTYPEHLVGQVGFHLGDMACAVGPATWEAATGAAHCATHAAELVMAGERAVYALCRPPGHHAYVERANGFCYLNNTAIAAQHLRRQHASVAVLDIDVHHGNGTQGIFYERSDILTVSLHADPRYMTPFFTGYAHETGSGAGAGHNINCPLPRGMRVDPYLDVLRETLAQIRAFEPGALVIALGLDAYEMDPYKGLAITTEGFHRIMAEIASLGLPTVIVQEGGYLSDALGNNLASALAGFESAA</sequence>
<organism evidence="7 8">
    <name type="scientific">Caballeronia udeis</name>
    <dbReference type="NCBI Taxonomy" id="1232866"/>
    <lineage>
        <taxon>Bacteria</taxon>
        <taxon>Pseudomonadati</taxon>
        <taxon>Pseudomonadota</taxon>
        <taxon>Betaproteobacteria</taxon>
        <taxon>Burkholderiales</taxon>
        <taxon>Burkholderiaceae</taxon>
        <taxon>Caballeronia</taxon>
    </lineage>
</organism>
<dbReference type="Gene3D" id="3.40.800.20">
    <property type="entry name" value="Histone deacetylase domain"/>
    <property type="match status" value="1"/>
</dbReference>